<dbReference type="GO" id="GO:0048245">
    <property type="term" value="P:eosinophil chemotaxis"/>
    <property type="evidence" value="ECO:0007669"/>
    <property type="project" value="TreeGrafter"/>
</dbReference>
<evidence type="ECO:0000259" key="3">
    <source>
        <dbReference type="SMART" id="SM00199"/>
    </source>
</evidence>
<name>A0A2I0U6Z5_LIMLA</name>
<gene>
    <name evidence="4" type="ORF">llap_7953</name>
</gene>
<dbReference type="GO" id="GO:0005615">
    <property type="term" value="C:extracellular space"/>
    <property type="evidence" value="ECO:0007669"/>
    <property type="project" value="UniProtKB-KW"/>
</dbReference>
<dbReference type="InterPro" id="IPR039809">
    <property type="entry name" value="Chemokine_b/g/d"/>
</dbReference>
<evidence type="ECO:0000313" key="4">
    <source>
        <dbReference type="EMBL" id="PKU41743.1"/>
    </source>
</evidence>
<dbReference type="Proteomes" id="UP000233556">
    <property type="component" value="Unassembled WGS sequence"/>
</dbReference>
<evidence type="ECO:0000256" key="2">
    <source>
        <dbReference type="SAM" id="MobiDB-lite"/>
    </source>
</evidence>
<keyword evidence="5" id="KW-1185">Reference proteome</keyword>
<dbReference type="OrthoDB" id="9909116at2759"/>
<dbReference type="AlphaFoldDB" id="A0A2I0U6Z5"/>
<feature type="compositionally biased region" description="Basic and acidic residues" evidence="2">
    <location>
        <begin position="1"/>
        <end position="29"/>
    </location>
</feature>
<organism evidence="4 5">
    <name type="scientific">Limosa lapponica baueri</name>
    <dbReference type="NCBI Taxonomy" id="1758121"/>
    <lineage>
        <taxon>Eukaryota</taxon>
        <taxon>Metazoa</taxon>
        <taxon>Chordata</taxon>
        <taxon>Craniata</taxon>
        <taxon>Vertebrata</taxon>
        <taxon>Euteleostomi</taxon>
        <taxon>Archelosauria</taxon>
        <taxon>Archosauria</taxon>
        <taxon>Dinosauria</taxon>
        <taxon>Saurischia</taxon>
        <taxon>Theropoda</taxon>
        <taxon>Coelurosauria</taxon>
        <taxon>Aves</taxon>
        <taxon>Neognathae</taxon>
        <taxon>Neoaves</taxon>
        <taxon>Charadriiformes</taxon>
        <taxon>Scolopacidae</taxon>
        <taxon>Limosa</taxon>
    </lineage>
</organism>
<feature type="region of interest" description="Disordered" evidence="2">
    <location>
        <begin position="1"/>
        <end position="40"/>
    </location>
</feature>
<dbReference type="GO" id="GO:0030335">
    <property type="term" value="P:positive regulation of cell migration"/>
    <property type="evidence" value="ECO:0007669"/>
    <property type="project" value="TreeGrafter"/>
</dbReference>
<dbReference type="GO" id="GO:0070098">
    <property type="term" value="P:chemokine-mediated signaling pathway"/>
    <property type="evidence" value="ECO:0007669"/>
    <property type="project" value="TreeGrafter"/>
</dbReference>
<dbReference type="InterPro" id="IPR036048">
    <property type="entry name" value="Interleukin_8-like_sf"/>
</dbReference>
<dbReference type="InterPro" id="IPR001811">
    <property type="entry name" value="Chemokine_IL8-like_dom"/>
</dbReference>
<dbReference type="SMART" id="SM00199">
    <property type="entry name" value="SCY"/>
    <property type="match status" value="2"/>
</dbReference>
<reference evidence="5" key="2">
    <citation type="submission" date="2017-12" db="EMBL/GenBank/DDBJ databases">
        <title>Genome sequence of the Bar-tailed Godwit (Limosa lapponica baueri).</title>
        <authorList>
            <person name="Lima N.C.B."/>
            <person name="Parody-Merino A.M."/>
            <person name="Battley P.F."/>
            <person name="Fidler A.E."/>
            <person name="Prosdocimi F."/>
        </authorList>
    </citation>
    <scope>NUCLEOTIDE SEQUENCE [LARGE SCALE GENOMIC DNA]</scope>
</reference>
<evidence type="ECO:0000313" key="5">
    <source>
        <dbReference type="Proteomes" id="UP000233556"/>
    </source>
</evidence>
<feature type="domain" description="Chemokine interleukin-8-like" evidence="3">
    <location>
        <begin position="250"/>
        <end position="310"/>
    </location>
</feature>
<accession>A0A2I0U6Z5</accession>
<dbReference type="PANTHER" id="PTHR12015:SF80">
    <property type="entry name" value="C-C MOTIF CHEMOKINE 19"/>
    <property type="match status" value="1"/>
</dbReference>
<dbReference type="EMBL" id="KZ506082">
    <property type="protein sequence ID" value="PKU41743.1"/>
    <property type="molecule type" value="Genomic_DNA"/>
</dbReference>
<dbReference type="SUPFAM" id="SSF54117">
    <property type="entry name" value="Interleukin 8-like chemokines"/>
    <property type="match status" value="2"/>
</dbReference>
<dbReference type="GO" id="GO:0061844">
    <property type="term" value="P:antimicrobial humoral immune response mediated by antimicrobial peptide"/>
    <property type="evidence" value="ECO:0007669"/>
    <property type="project" value="TreeGrafter"/>
</dbReference>
<feature type="domain" description="Chemokine interleukin-8-like" evidence="3">
    <location>
        <begin position="142"/>
        <end position="190"/>
    </location>
</feature>
<dbReference type="Pfam" id="PF00048">
    <property type="entry name" value="IL8"/>
    <property type="match status" value="2"/>
</dbReference>
<dbReference type="GO" id="GO:0048020">
    <property type="term" value="F:CCR chemokine receptor binding"/>
    <property type="evidence" value="ECO:0007669"/>
    <property type="project" value="TreeGrafter"/>
</dbReference>
<dbReference type="GO" id="GO:0008009">
    <property type="term" value="F:chemokine activity"/>
    <property type="evidence" value="ECO:0007669"/>
    <property type="project" value="InterPro"/>
</dbReference>
<sequence length="339" mass="37708">MEEREGMEEERRGDGIEERGEERRGDGRFGDWGQSDALEDLGYPPQKVLPALMYKPDEGVCPLPPLGDTSLMSMNRVVSRTQEVIVPLYSALVRPHLKYCVQFWAPYHQKDAPTMALRLLMSLLLLAAALLIAQAQGIGSSASDCCLKNSQIAIPRKLVKSYTLQGAESGCLLRSVVFKAFFGALSTNAALLGSAHGVERREEVEKKLVGNRDSTFPTPRGGWVKAQLTHGEHPQPTWCVPPPVHGGNNVLDCCLRTSEMPIPRRIVRDYWLQLVQDGCNIPAAVFITTKGKRLCAPLEAPWVIRLQQKLDAISARKALQLWRQLEEKMEFLPSSPLSK</sequence>
<keyword evidence="1" id="KW-0202">Cytokine</keyword>
<evidence type="ECO:0000256" key="1">
    <source>
        <dbReference type="ARBA" id="ARBA00022514"/>
    </source>
</evidence>
<dbReference type="Gene3D" id="2.40.50.40">
    <property type="match status" value="2"/>
</dbReference>
<protein>
    <recommendedName>
        <fullName evidence="3">Chemokine interleukin-8-like domain-containing protein</fullName>
    </recommendedName>
</protein>
<dbReference type="GO" id="GO:0006954">
    <property type="term" value="P:inflammatory response"/>
    <property type="evidence" value="ECO:0007669"/>
    <property type="project" value="TreeGrafter"/>
</dbReference>
<reference evidence="5" key="1">
    <citation type="submission" date="2017-11" db="EMBL/GenBank/DDBJ databases">
        <authorList>
            <person name="Lima N.C."/>
            <person name="Parody-Merino A.M."/>
            <person name="Battley P.F."/>
            <person name="Fidler A.E."/>
            <person name="Prosdocimi F."/>
        </authorList>
    </citation>
    <scope>NUCLEOTIDE SEQUENCE [LARGE SCALE GENOMIC DNA]</scope>
</reference>
<dbReference type="PANTHER" id="PTHR12015">
    <property type="entry name" value="SMALL INDUCIBLE CYTOKINE A"/>
    <property type="match status" value="1"/>
</dbReference>
<proteinExistence type="predicted"/>